<protein>
    <submittedName>
        <fullName evidence="1">Uncharacterized protein</fullName>
    </submittedName>
</protein>
<gene>
    <name evidence="1" type="ORF">CRG98_022875</name>
</gene>
<proteinExistence type="predicted"/>
<dbReference type="AlphaFoldDB" id="A0A2I0JKA1"/>
<organism evidence="1 2">
    <name type="scientific">Punica granatum</name>
    <name type="common">Pomegranate</name>
    <dbReference type="NCBI Taxonomy" id="22663"/>
    <lineage>
        <taxon>Eukaryota</taxon>
        <taxon>Viridiplantae</taxon>
        <taxon>Streptophyta</taxon>
        <taxon>Embryophyta</taxon>
        <taxon>Tracheophyta</taxon>
        <taxon>Spermatophyta</taxon>
        <taxon>Magnoliopsida</taxon>
        <taxon>eudicotyledons</taxon>
        <taxon>Gunneridae</taxon>
        <taxon>Pentapetalae</taxon>
        <taxon>rosids</taxon>
        <taxon>malvids</taxon>
        <taxon>Myrtales</taxon>
        <taxon>Lythraceae</taxon>
        <taxon>Punica</taxon>
    </lineage>
</organism>
<dbReference type="Proteomes" id="UP000233551">
    <property type="component" value="Unassembled WGS sequence"/>
</dbReference>
<dbReference type="EMBL" id="PGOL01001578">
    <property type="protein sequence ID" value="PKI56715.1"/>
    <property type="molecule type" value="Genomic_DNA"/>
</dbReference>
<sequence length="90" mass="10197">MGLEPSGPHQGLPWPCEAGVAFFLWWVGHPQILRWARVRVGPSGYFYMVSERVILPRAHVGSHHARFNFEVAKSAPHVNQAQEWSSPVPR</sequence>
<comment type="caution">
    <text evidence="1">The sequence shown here is derived from an EMBL/GenBank/DDBJ whole genome shotgun (WGS) entry which is preliminary data.</text>
</comment>
<reference evidence="1 2" key="1">
    <citation type="submission" date="2017-11" db="EMBL/GenBank/DDBJ databases">
        <title>De-novo sequencing of pomegranate (Punica granatum L.) genome.</title>
        <authorList>
            <person name="Akparov Z."/>
            <person name="Amiraslanov A."/>
            <person name="Hajiyeva S."/>
            <person name="Abbasov M."/>
            <person name="Kaur K."/>
            <person name="Hamwieh A."/>
            <person name="Solovyev V."/>
            <person name="Salamov A."/>
            <person name="Braich B."/>
            <person name="Kosarev P."/>
            <person name="Mahmoud A."/>
            <person name="Hajiyev E."/>
            <person name="Babayeva S."/>
            <person name="Izzatullayeva V."/>
            <person name="Mammadov A."/>
            <person name="Mammadov A."/>
            <person name="Sharifova S."/>
            <person name="Ojaghi J."/>
            <person name="Eynullazada K."/>
            <person name="Bayramov B."/>
            <person name="Abdulazimova A."/>
            <person name="Shahmuradov I."/>
        </authorList>
    </citation>
    <scope>NUCLEOTIDE SEQUENCE [LARGE SCALE GENOMIC DNA]</scope>
    <source>
        <strain evidence="2">cv. AG2017</strain>
        <tissue evidence="1">Leaf</tissue>
    </source>
</reference>
<keyword evidence="2" id="KW-1185">Reference proteome</keyword>
<evidence type="ECO:0000313" key="2">
    <source>
        <dbReference type="Proteomes" id="UP000233551"/>
    </source>
</evidence>
<name>A0A2I0JKA1_PUNGR</name>
<accession>A0A2I0JKA1</accession>
<evidence type="ECO:0000313" key="1">
    <source>
        <dbReference type="EMBL" id="PKI56715.1"/>
    </source>
</evidence>